<dbReference type="AlphaFoldDB" id="A0A812NLJ8"/>
<organism evidence="15 16">
    <name type="scientific">Symbiodinium pilosum</name>
    <name type="common">Dinoflagellate</name>
    <dbReference type="NCBI Taxonomy" id="2952"/>
    <lineage>
        <taxon>Eukaryota</taxon>
        <taxon>Sar</taxon>
        <taxon>Alveolata</taxon>
        <taxon>Dinophyceae</taxon>
        <taxon>Suessiales</taxon>
        <taxon>Symbiodiniaceae</taxon>
        <taxon>Symbiodinium</taxon>
    </lineage>
</organism>
<dbReference type="GO" id="GO:0003924">
    <property type="term" value="F:GTPase activity"/>
    <property type="evidence" value="ECO:0007669"/>
    <property type="project" value="InterPro"/>
</dbReference>
<dbReference type="InterPro" id="IPR015424">
    <property type="entry name" value="PyrdxlP-dep_Trfase"/>
</dbReference>
<dbReference type="Gene3D" id="3.40.50.300">
    <property type="entry name" value="P-loop containing nucleotide triphosphate hydrolases"/>
    <property type="match status" value="1"/>
</dbReference>
<dbReference type="Pfam" id="PF25461">
    <property type="entry name" value="Beta-barrel_SelB"/>
    <property type="match status" value="1"/>
</dbReference>
<dbReference type="Gene3D" id="1.10.10.2770">
    <property type="match status" value="1"/>
</dbReference>
<dbReference type="GO" id="GO:0004125">
    <property type="term" value="F:L-seryl-tRNA(Sec) selenium transferase activity"/>
    <property type="evidence" value="ECO:0007669"/>
    <property type="project" value="InterPro"/>
</dbReference>
<evidence type="ECO:0000259" key="14">
    <source>
        <dbReference type="PROSITE" id="PS51722"/>
    </source>
</evidence>
<dbReference type="SUPFAM" id="SSF50447">
    <property type="entry name" value="Translation proteins"/>
    <property type="match status" value="1"/>
</dbReference>
<dbReference type="Gene3D" id="3.90.1150.180">
    <property type="match status" value="1"/>
</dbReference>
<dbReference type="Pfam" id="PF03144">
    <property type="entry name" value="GTP_EFTU_D2"/>
    <property type="match status" value="1"/>
</dbReference>
<comment type="caution">
    <text evidence="15">The sequence shown here is derived from an EMBL/GenBank/DDBJ whole genome shotgun (WGS) entry which is preliminary data.</text>
</comment>
<comment type="cofactor">
    <cofactor evidence="1">
        <name>pyridoxal 5'-phosphate</name>
        <dbReference type="ChEBI" id="CHEBI:597326"/>
    </cofactor>
</comment>
<dbReference type="Pfam" id="PF03841">
    <property type="entry name" value="SelA"/>
    <property type="match status" value="1"/>
</dbReference>
<evidence type="ECO:0000256" key="9">
    <source>
        <dbReference type="ARBA" id="ARBA00022917"/>
    </source>
</evidence>
<accession>A0A812NLJ8</accession>
<dbReference type="GO" id="GO:0001514">
    <property type="term" value="P:selenocysteine incorporation"/>
    <property type="evidence" value="ECO:0007669"/>
    <property type="project" value="InterPro"/>
</dbReference>
<dbReference type="Pfam" id="PF12390">
    <property type="entry name" value="Se-cys_synth_N"/>
    <property type="match status" value="1"/>
</dbReference>
<dbReference type="CDD" id="cd04171">
    <property type="entry name" value="SelB"/>
    <property type="match status" value="1"/>
</dbReference>
<keyword evidence="11" id="KW-0711">Selenium</keyword>
<evidence type="ECO:0000256" key="3">
    <source>
        <dbReference type="ARBA" id="ARBA00007249"/>
    </source>
</evidence>
<dbReference type="InterPro" id="IPR018319">
    <property type="entry name" value="SelA-like"/>
</dbReference>
<evidence type="ECO:0000256" key="7">
    <source>
        <dbReference type="ARBA" id="ARBA00022741"/>
    </source>
</evidence>
<dbReference type="HAMAP" id="MF_00423">
    <property type="entry name" value="SelA"/>
    <property type="match status" value="1"/>
</dbReference>
<keyword evidence="9" id="KW-0648">Protein biosynthesis</keyword>
<evidence type="ECO:0000256" key="6">
    <source>
        <dbReference type="ARBA" id="ARBA00022679"/>
    </source>
</evidence>
<keyword evidence="5" id="KW-0963">Cytoplasm</keyword>
<dbReference type="Gene3D" id="2.40.30.10">
    <property type="entry name" value="Translation factors"/>
    <property type="match status" value="1"/>
</dbReference>
<dbReference type="InterPro" id="IPR015421">
    <property type="entry name" value="PyrdxlP-dep_Trfase_major"/>
</dbReference>
<keyword evidence="8" id="KW-0663">Pyridoxal phosphate</keyword>
<dbReference type="PROSITE" id="PS51722">
    <property type="entry name" value="G_TR_2"/>
    <property type="match status" value="1"/>
</dbReference>
<evidence type="ECO:0000256" key="10">
    <source>
        <dbReference type="ARBA" id="ARBA00023134"/>
    </source>
</evidence>
<evidence type="ECO:0000256" key="4">
    <source>
        <dbReference type="ARBA" id="ARBA00015953"/>
    </source>
</evidence>
<dbReference type="Gene3D" id="1.10.10.10">
    <property type="entry name" value="Winged helix-like DNA-binding domain superfamily/Winged helix DNA-binding domain"/>
    <property type="match status" value="1"/>
</dbReference>
<evidence type="ECO:0000256" key="1">
    <source>
        <dbReference type="ARBA" id="ARBA00001933"/>
    </source>
</evidence>
<dbReference type="GO" id="GO:0005737">
    <property type="term" value="C:cytoplasm"/>
    <property type="evidence" value="ECO:0007669"/>
    <property type="project" value="UniProtKB-SubCell"/>
</dbReference>
<dbReference type="SUPFAM" id="SSF50465">
    <property type="entry name" value="EF-Tu/eEF-1alpha/eIF2-gamma C-terminal domain"/>
    <property type="match status" value="1"/>
</dbReference>
<evidence type="ECO:0000256" key="11">
    <source>
        <dbReference type="ARBA" id="ARBA00023266"/>
    </source>
</evidence>
<proteinExistence type="inferred from homology"/>
<dbReference type="Gene3D" id="3.40.640.10">
    <property type="entry name" value="Type I PLP-dependent aspartate aminotransferase-like (Major domain)"/>
    <property type="match status" value="1"/>
</dbReference>
<dbReference type="InterPro" id="IPR036388">
    <property type="entry name" value="WH-like_DNA-bd_sf"/>
</dbReference>
<dbReference type="NCBIfam" id="TIGR00475">
    <property type="entry name" value="selB"/>
    <property type="match status" value="1"/>
</dbReference>
<evidence type="ECO:0000313" key="16">
    <source>
        <dbReference type="Proteomes" id="UP000649617"/>
    </source>
</evidence>
<dbReference type="CDD" id="cd15491">
    <property type="entry name" value="selB_III"/>
    <property type="match status" value="1"/>
</dbReference>
<comment type="function">
    <text evidence="12">Translation factor necessary for the incorporation of selenocysteine into proteins. It probably replaces EF-Tu for the insertion of selenocysteine directed by the UGA codon. SelB binds GTP and GDP.</text>
</comment>
<reference evidence="15" key="1">
    <citation type="submission" date="2021-02" db="EMBL/GenBank/DDBJ databases">
        <authorList>
            <person name="Dougan E. K."/>
            <person name="Rhodes N."/>
            <person name="Thang M."/>
            <person name="Chan C."/>
        </authorList>
    </citation>
    <scope>NUCLEOTIDE SEQUENCE</scope>
</reference>
<dbReference type="GO" id="GO:0003746">
    <property type="term" value="F:translation elongation factor activity"/>
    <property type="evidence" value="ECO:0007669"/>
    <property type="project" value="InterPro"/>
</dbReference>
<dbReference type="GO" id="GO:0003723">
    <property type="term" value="F:RNA binding"/>
    <property type="evidence" value="ECO:0007669"/>
    <property type="project" value="InterPro"/>
</dbReference>
<evidence type="ECO:0000256" key="13">
    <source>
        <dbReference type="ARBA" id="ARBA00031615"/>
    </source>
</evidence>
<dbReference type="NCBIfam" id="TIGR00474">
    <property type="entry name" value="selA"/>
    <property type="match status" value="1"/>
</dbReference>
<comment type="subcellular location">
    <subcellularLocation>
        <location evidence="2">Cytoplasm</location>
    </subcellularLocation>
</comment>
<dbReference type="Proteomes" id="UP000649617">
    <property type="component" value="Unassembled WGS sequence"/>
</dbReference>
<protein>
    <recommendedName>
        <fullName evidence="4">Selenocysteine-specific elongation factor</fullName>
    </recommendedName>
    <alternativeName>
        <fullName evidence="13">SelB translation factor</fullName>
    </alternativeName>
</protein>
<dbReference type="InterPro" id="IPR015191">
    <property type="entry name" value="SelB_WHD4"/>
</dbReference>
<dbReference type="Pfam" id="PF09107">
    <property type="entry name" value="WHD_3rd_SelB"/>
    <property type="match status" value="1"/>
</dbReference>
<dbReference type="InterPro" id="IPR000795">
    <property type="entry name" value="T_Tr_GTP-bd_dom"/>
</dbReference>
<evidence type="ECO:0000256" key="8">
    <source>
        <dbReference type="ARBA" id="ARBA00022898"/>
    </source>
</evidence>
<dbReference type="SUPFAM" id="SSF46785">
    <property type="entry name" value="Winged helix' DNA-binding domain"/>
    <property type="match status" value="1"/>
</dbReference>
<dbReference type="InterPro" id="IPR027417">
    <property type="entry name" value="P-loop_NTPase"/>
</dbReference>
<evidence type="ECO:0000313" key="15">
    <source>
        <dbReference type="EMBL" id="CAE7313183.1"/>
    </source>
</evidence>
<name>A0A812NLJ8_SYMPI</name>
<sequence>MPDLRDLPAVDLLLKASEMTALVDTHGIQAVRDQIRALQSEMRRARSVPGWATDASGYVEPVAASLNTSRYTPVFNMTGTVIHTNLGRALLSESLWQEVQALVTRPMNLEYNLAEGRRGDRDAIVEARICRLTGCEAATIVNNNAAALMLCLNTFAQGKKVPVSRGELIEIGGSFRLPELMARSGCELLEVGTTNRTHTKDFAEVLDQAAMLLKVHPSNFYISGFAQEVVAAELAELAQQADIPSCVDLGSGTLVDLTRWGLPAEPTPQSVLKDGIDLVTFSGDKLLGGVQAGIIAGKKSLLAQIKRNPMKRAMRADKITLAVLDATLKLYEQPEELPQHLPLLKTLTTSLDELRERGDALRQAVPKDWHTELIDSAAQIGSGALPDKTIKSLSLVLSHPDQSAEQTAITLRRLPTPVICRVAEDKVWLDLHGHVDHGKTSLVRALSGVDTDRLEQEKLRGLTIDLGFAYIDNGSIGFVDVPGHAKFIHNMVAGVASQQFALLVIAADDGPMPQTREHLDILRLIGLRGGAIAITKSDRVDAQRIKICQAEVAELVTNTFLESAPVIITSAEDPQSIKPLLAHLRSEAAEYDKTIDQKPFRMAIDRAFSIKGAGLVVTGTVHAGTVGVDDTLFHFPSGATVRVRSIHAQDQPAEKAVCGDRCALNISGLGLQDVARGHWLDGAEMPAQREVAIKLNVLETFPRAVAHWTPVHIYNATTHVTGRIALLSPGKIAPGRSEIVEIVCDEPLTVRHGDQLVVRDQSLDVTLGGGAVVYASSQPSLRRRNPERLKLLQAFALQTPQQSLEQLLKIGPVDLKEFIDVWHLQADEVDTLLNPHEVLKVAGMAVAKELLGHYQQQLLQQITLHQNEFASSPGLKENAFTQIPGLLRQRLLNAMVQAQVIKNVGGYFRLPDKETSLPADLQQAWAKFEQRLDHLQPPSTGDLAKQTDTPQTQIEKDLKGLAKRGYVVHVAVHRFYLPRQLQAVAEQIRQLAAAKPFSVKEFRDKTGIGRNVAIEVLEYFDGRGFTRRQGNERIVLKADY</sequence>
<dbReference type="SUPFAM" id="SSF52540">
    <property type="entry name" value="P-loop containing nucleoside triphosphate hydrolases"/>
    <property type="match status" value="1"/>
</dbReference>
<keyword evidence="10" id="KW-0342">GTP-binding</keyword>
<dbReference type="GO" id="GO:0005525">
    <property type="term" value="F:GTP binding"/>
    <property type="evidence" value="ECO:0007669"/>
    <property type="project" value="UniProtKB-KW"/>
</dbReference>
<dbReference type="PANTHER" id="PTHR32328:SF0">
    <property type="entry name" value="L-SERYL-TRNA(SEC) SELENIUM TRANSFERASE"/>
    <property type="match status" value="1"/>
</dbReference>
<dbReference type="SUPFAM" id="SSF53383">
    <property type="entry name" value="PLP-dependent transferases"/>
    <property type="match status" value="1"/>
</dbReference>
<dbReference type="InterPro" id="IPR057335">
    <property type="entry name" value="Beta-barrel_SelB"/>
</dbReference>
<dbReference type="InterPro" id="IPR004161">
    <property type="entry name" value="EFTu-like_2"/>
</dbReference>
<dbReference type="InterPro" id="IPR004535">
    <property type="entry name" value="Transl_elong_SelB"/>
</dbReference>
<dbReference type="InterPro" id="IPR025862">
    <property type="entry name" value="SelA_trans_N_dom"/>
</dbReference>
<dbReference type="OrthoDB" id="10066702at2759"/>
<gene>
    <name evidence="15" type="primary">selA</name>
    <name evidence="15" type="ORF">SPIL2461_LOCUS7152</name>
</gene>
<evidence type="ECO:0000256" key="5">
    <source>
        <dbReference type="ARBA" id="ARBA00022490"/>
    </source>
</evidence>
<feature type="domain" description="Tr-type G" evidence="14">
    <location>
        <begin position="424"/>
        <end position="592"/>
    </location>
</feature>
<dbReference type="InterPro" id="IPR009001">
    <property type="entry name" value="Transl_elong_EF1A/Init_IF2_C"/>
</dbReference>
<dbReference type="InterPro" id="IPR036390">
    <property type="entry name" value="WH_DNA-bd_sf"/>
</dbReference>
<dbReference type="InterPro" id="IPR009000">
    <property type="entry name" value="Transl_B-barrel_sf"/>
</dbReference>
<dbReference type="EMBL" id="CAJNIZ010011112">
    <property type="protein sequence ID" value="CAE7313183.1"/>
    <property type="molecule type" value="Genomic_DNA"/>
</dbReference>
<dbReference type="CDD" id="cd03696">
    <property type="entry name" value="SelB_II"/>
    <property type="match status" value="1"/>
</dbReference>
<evidence type="ECO:0000256" key="12">
    <source>
        <dbReference type="ARBA" id="ARBA00025526"/>
    </source>
</evidence>
<keyword evidence="7" id="KW-0547">Nucleotide-binding</keyword>
<keyword evidence="16" id="KW-1185">Reference proteome</keyword>
<dbReference type="PANTHER" id="PTHR32328">
    <property type="entry name" value="L-SERYL-TRNA(SEC) SELENIUM TRANSFERASE"/>
    <property type="match status" value="1"/>
</dbReference>
<keyword evidence="6" id="KW-0808">Transferase</keyword>
<evidence type="ECO:0000256" key="2">
    <source>
        <dbReference type="ARBA" id="ARBA00004496"/>
    </source>
</evidence>
<comment type="similarity">
    <text evidence="3">Belongs to the TRAFAC class translation factor GTPase superfamily. Classic translation factor GTPase family. EF-Tu/EF-1A subfamily.</text>
</comment>
<dbReference type="InterPro" id="IPR004534">
    <property type="entry name" value="SelA_trans"/>
</dbReference>